<name>A0AAV7E320_ARIFI</name>
<dbReference type="EMBL" id="JAINDJ010000007">
    <property type="protein sequence ID" value="KAG9442271.1"/>
    <property type="molecule type" value="Genomic_DNA"/>
</dbReference>
<protein>
    <submittedName>
        <fullName evidence="1">Uncharacterized protein</fullName>
    </submittedName>
</protein>
<accession>A0AAV7E320</accession>
<dbReference type="AlphaFoldDB" id="A0AAV7E320"/>
<dbReference type="Proteomes" id="UP000825729">
    <property type="component" value="Unassembled WGS sequence"/>
</dbReference>
<gene>
    <name evidence="1" type="ORF">H6P81_018125</name>
</gene>
<reference evidence="1 2" key="1">
    <citation type="submission" date="2021-07" db="EMBL/GenBank/DDBJ databases">
        <title>The Aristolochia fimbriata genome: insights into angiosperm evolution, floral development and chemical biosynthesis.</title>
        <authorList>
            <person name="Jiao Y."/>
        </authorList>
    </citation>
    <scope>NUCLEOTIDE SEQUENCE [LARGE SCALE GENOMIC DNA]</scope>
    <source>
        <strain evidence="1">IBCAS-2021</strain>
        <tissue evidence="1">Leaf</tissue>
    </source>
</reference>
<organism evidence="1 2">
    <name type="scientific">Aristolochia fimbriata</name>
    <name type="common">White veined hardy Dutchman's pipe vine</name>
    <dbReference type="NCBI Taxonomy" id="158543"/>
    <lineage>
        <taxon>Eukaryota</taxon>
        <taxon>Viridiplantae</taxon>
        <taxon>Streptophyta</taxon>
        <taxon>Embryophyta</taxon>
        <taxon>Tracheophyta</taxon>
        <taxon>Spermatophyta</taxon>
        <taxon>Magnoliopsida</taxon>
        <taxon>Magnoliidae</taxon>
        <taxon>Piperales</taxon>
        <taxon>Aristolochiaceae</taxon>
        <taxon>Aristolochia</taxon>
    </lineage>
</organism>
<sequence>MIRREVLTSDISLSLPPRLSSSTLCPNVSALRISLPRFSFPISHSQISGSLHRQRRYSPVSFPGEPELFSEIMVR</sequence>
<evidence type="ECO:0000313" key="1">
    <source>
        <dbReference type="EMBL" id="KAG9442271.1"/>
    </source>
</evidence>
<evidence type="ECO:0000313" key="2">
    <source>
        <dbReference type="Proteomes" id="UP000825729"/>
    </source>
</evidence>
<keyword evidence="2" id="KW-1185">Reference proteome</keyword>
<proteinExistence type="predicted"/>
<comment type="caution">
    <text evidence="1">The sequence shown here is derived from an EMBL/GenBank/DDBJ whole genome shotgun (WGS) entry which is preliminary data.</text>
</comment>